<feature type="domain" description="O-antigen ligase-related" evidence="6">
    <location>
        <begin position="222"/>
        <end position="373"/>
    </location>
</feature>
<evidence type="ECO:0000256" key="5">
    <source>
        <dbReference type="SAM" id="Phobius"/>
    </source>
</evidence>
<dbReference type="EMBL" id="CP159510">
    <property type="protein sequence ID" value="XCJ18116.1"/>
    <property type="molecule type" value="Genomic_DNA"/>
</dbReference>
<feature type="transmembrane region" description="Helical" evidence="5">
    <location>
        <begin position="390"/>
        <end position="414"/>
    </location>
</feature>
<keyword evidence="3 5" id="KW-1133">Transmembrane helix</keyword>
<proteinExistence type="predicted"/>
<name>A0AAU8IHU8_9BACL</name>
<feature type="transmembrane region" description="Helical" evidence="5">
    <location>
        <begin position="28"/>
        <end position="47"/>
    </location>
</feature>
<dbReference type="InterPro" id="IPR007016">
    <property type="entry name" value="O-antigen_ligase-rel_domated"/>
</dbReference>
<reference evidence="7" key="1">
    <citation type="submission" date="2024-06" db="EMBL/GenBank/DDBJ databases">
        <authorList>
            <person name="Fan A."/>
            <person name="Zhang F.Y."/>
            <person name="Zhang L."/>
        </authorList>
    </citation>
    <scope>NUCLEOTIDE SEQUENCE</scope>
    <source>
        <strain evidence="7">Y61</strain>
    </source>
</reference>
<sequence>MEILMYIAAFLFCLDDFPIMFGTSYKPVSIIFILLYILCHLSSVFHLKFKRAEIYILVILLMAVCISLAIITGRHYSPAGLYDAVQSLFAGMVCYIGFKIFAQQCEDDDEKFTKLFTWIVRGYGIAVFVGILQLIYIYVIPSGALSQIIQVFVERIGFIENSRVHMSFSEASFIGLHTNLLLLPSVIILKNRGRLTRNHIIIVSSFLFLSLFSLSIRYFIDILVFIAAYLIFTTHSRILLQRMLTFLVSTLAVFLLINAIFVQNVFHLQSYHYYRMANIITDPSSAGDDTSTLIRTAYTKTGLVSFIDHPLVGYGLGNFHYAYMDHYKTIDPEALQKSEELRNAATGDGSLQSYNMYSRLLSEMGLPGLLVIILTLCLMIHSGSGNFSKLMVFLVVYSQIQFDSLALIPLYFWIALLDSRFIRKINVADVPRLSTVRERNLYYLK</sequence>
<evidence type="ECO:0000259" key="6">
    <source>
        <dbReference type="Pfam" id="PF04932"/>
    </source>
</evidence>
<dbReference type="Pfam" id="PF04932">
    <property type="entry name" value="Wzy_C"/>
    <property type="match status" value="1"/>
</dbReference>
<feature type="transmembrane region" description="Helical" evidence="5">
    <location>
        <begin position="118"/>
        <end position="139"/>
    </location>
</feature>
<feature type="transmembrane region" description="Helical" evidence="5">
    <location>
        <begin position="201"/>
        <end position="232"/>
    </location>
</feature>
<keyword evidence="7" id="KW-0436">Ligase</keyword>
<feature type="transmembrane region" description="Helical" evidence="5">
    <location>
        <begin position="54"/>
        <end position="73"/>
    </location>
</feature>
<feature type="transmembrane region" description="Helical" evidence="5">
    <location>
        <begin position="79"/>
        <end position="98"/>
    </location>
</feature>
<evidence type="ECO:0000256" key="1">
    <source>
        <dbReference type="ARBA" id="ARBA00004141"/>
    </source>
</evidence>
<organism evidence="7">
    <name type="scientific">Sporolactobacillus sp. Y61</name>
    <dbReference type="NCBI Taxonomy" id="3160863"/>
    <lineage>
        <taxon>Bacteria</taxon>
        <taxon>Bacillati</taxon>
        <taxon>Bacillota</taxon>
        <taxon>Bacilli</taxon>
        <taxon>Bacillales</taxon>
        <taxon>Sporolactobacillaceae</taxon>
        <taxon>Sporolactobacillus</taxon>
    </lineage>
</organism>
<dbReference type="AlphaFoldDB" id="A0AAU8IHU8"/>
<feature type="transmembrane region" description="Helical" evidence="5">
    <location>
        <begin position="171"/>
        <end position="189"/>
    </location>
</feature>
<keyword evidence="4 5" id="KW-0472">Membrane</keyword>
<evidence type="ECO:0000256" key="2">
    <source>
        <dbReference type="ARBA" id="ARBA00022692"/>
    </source>
</evidence>
<dbReference type="GO" id="GO:0016020">
    <property type="term" value="C:membrane"/>
    <property type="evidence" value="ECO:0007669"/>
    <property type="project" value="UniProtKB-SubCell"/>
</dbReference>
<dbReference type="PANTHER" id="PTHR37422:SF13">
    <property type="entry name" value="LIPOPOLYSACCHARIDE BIOSYNTHESIS PROTEIN PA4999-RELATED"/>
    <property type="match status" value="1"/>
</dbReference>
<evidence type="ECO:0000313" key="7">
    <source>
        <dbReference type="EMBL" id="XCJ18116.1"/>
    </source>
</evidence>
<feature type="transmembrane region" description="Helical" evidence="5">
    <location>
        <begin position="364"/>
        <end position="384"/>
    </location>
</feature>
<dbReference type="PANTHER" id="PTHR37422">
    <property type="entry name" value="TEICHURONIC ACID BIOSYNTHESIS PROTEIN TUAE"/>
    <property type="match status" value="1"/>
</dbReference>
<feature type="transmembrane region" description="Helical" evidence="5">
    <location>
        <begin position="244"/>
        <end position="266"/>
    </location>
</feature>
<dbReference type="RefSeq" id="WP_353949195.1">
    <property type="nucleotide sequence ID" value="NZ_CP159510.1"/>
</dbReference>
<dbReference type="GO" id="GO:0016874">
    <property type="term" value="F:ligase activity"/>
    <property type="evidence" value="ECO:0007669"/>
    <property type="project" value="UniProtKB-KW"/>
</dbReference>
<gene>
    <name evidence="7" type="ORF">ABNN70_06635</name>
</gene>
<evidence type="ECO:0000256" key="3">
    <source>
        <dbReference type="ARBA" id="ARBA00022989"/>
    </source>
</evidence>
<comment type="subcellular location">
    <subcellularLocation>
        <location evidence="1">Membrane</location>
        <topology evidence="1">Multi-pass membrane protein</topology>
    </subcellularLocation>
</comment>
<protein>
    <submittedName>
        <fullName evidence="7">O-antigen ligase family protein</fullName>
    </submittedName>
</protein>
<keyword evidence="2 5" id="KW-0812">Transmembrane</keyword>
<accession>A0AAU8IHU8</accession>
<evidence type="ECO:0000256" key="4">
    <source>
        <dbReference type="ARBA" id="ARBA00023136"/>
    </source>
</evidence>
<dbReference type="InterPro" id="IPR051533">
    <property type="entry name" value="WaaL-like"/>
</dbReference>